<keyword evidence="2 5" id="KW-0812">Transmembrane</keyword>
<dbReference type="GO" id="GO:0015179">
    <property type="term" value="F:L-amino acid transmembrane transporter activity"/>
    <property type="evidence" value="ECO:0007669"/>
    <property type="project" value="TreeGrafter"/>
</dbReference>
<organism evidence="8">
    <name type="scientific">Perkinsus marinus (strain ATCC 50983 / TXsc)</name>
    <dbReference type="NCBI Taxonomy" id="423536"/>
    <lineage>
        <taxon>Eukaryota</taxon>
        <taxon>Sar</taxon>
        <taxon>Alveolata</taxon>
        <taxon>Perkinsozoa</taxon>
        <taxon>Perkinsea</taxon>
        <taxon>Perkinsida</taxon>
        <taxon>Perkinsidae</taxon>
        <taxon>Perkinsus</taxon>
    </lineage>
</organism>
<dbReference type="EMBL" id="GG679761">
    <property type="protein sequence ID" value="EER07698.1"/>
    <property type="molecule type" value="Genomic_DNA"/>
</dbReference>
<feature type="domain" description="Amino acid transporter transmembrane" evidence="6">
    <location>
        <begin position="23"/>
        <end position="122"/>
    </location>
</feature>
<dbReference type="GO" id="GO:0016020">
    <property type="term" value="C:membrane"/>
    <property type="evidence" value="ECO:0007669"/>
    <property type="project" value="UniProtKB-SubCell"/>
</dbReference>
<evidence type="ECO:0000259" key="6">
    <source>
        <dbReference type="Pfam" id="PF01490"/>
    </source>
</evidence>
<dbReference type="Proteomes" id="UP000007800">
    <property type="component" value="Unassembled WGS sequence"/>
</dbReference>
<evidence type="ECO:0000256" key="2">
    <source>
        <dbReference type="ARBA" id="ARBA00022692"/>
    </source>
</evidence>
<gene>
    <name evidence="7" type="ORF">Pmar_PMAR027171</name>
</gene>
<feature type="transmembrane region" description="Helical" evidence="5">
    <location>
        <begin position="21"/>
        <end position="41"/>
    </location>
</feature>
<dbReference type="PANTHER" id="PTHR22950">
    <property type="entry name" value="AMINO ACID TRANSPORTER"/>
    <property type="match status" value="1"/>
</dbReference>
<sequence length="142" mass="14980">MSKTRSELYATTMVANPNGCSDFRGVANIVMTAVGVGVLALPNAVAFGGWVAAPLLLLLAWVLTHYQMCLLWKCLFMNPSRKPMESYEEIGRVCFGRVGQVAVALCLYGVGATAVVAVSVIIAGAREAVSSDHVHVLGPQGV</sequence>
<evidence type="ECO:0000313" key="8">
    <source>
        <dbReference type="Proteomes" id="UP000007800"/>
    </source>
</evidence>
<accession>C5L6E5</accession>
<keyword evidence="3 5" id="KW-1133">Transmembrane helix</keyword>
<dbReference type="InterPro" id="IPR013057">
    <property type="entry name" value="AA_transpt_TM"/>
</dbReference>
<evidence type="ECO:0000256" key="5">
    <source>
        <dbReference type="SAM" id="Phobius"/>
    </source>
</evidence>
<comment type="subcellular location">
    <subcellularLocation>
        <location evidence="1">Membrane</location>
        <topology evidence="1">Multi-pass membrane protein</topology>
    </subcellularLocation>
</comment>
<dbReference type="OrthoDB" id="40134at2759"/>
<feature type="transmembrane region" description="Helical" evidence="5">
    <location>
        <begin position="47"/>
        <end position="72"/>
    </location>
</feature>
<name>C5L6E5_PERM5</name>
<proteinExistence type="predicted"/>
<reference evidence="7 8" key="1">
    <citation type="submission" date="2008-07" db="EMBL/GenBank/DDBJ databases">
        <authorList>
            <person name="El-Sayed N."/>
            <person name="Caler E."/>
            <person name="Inman J."/>
            <person name="Amedeo P."/>
            <person name="Hass B."/>
            <person name="Wortman J."/>
        </authorList>
    </citation>
    <scope>NUCLEOTIDE SEQUENCE [LARGE SCALE GENOMIC DNA]</scope>
    <source>
        <strain evidence="8">ATCC 50983 / TXsc</strain>
    </source>
</reference>
<feature type="non-terminal residue" evidence="7">
    <location>
        <position position="142"/>
    </location>
</feature>
<feature type="transmembrane region" description="Helical" evidence="5">
    <location>
        <begin position="101"/>
        <end position="125"/>
    </location>
</feature>
<keyword evidence="8" id="KW-1185">Reference proteome</keyword>
<dbReference type="Pfam" id="PF01490">
    <property type="entry name" value="Aa_trans"/>
    <property type="match status" value="1"/>
</dbReference>
<evidence type="ECO:0000256" key="4">
    <source>
        <dbReference type="ARBA" id="ARBA00023136"/>
    </source>
</evidence>
<dbReference type="AlphaFoldDB" id="C5L6E5"/>
<evidence type="ECO:0000313" key="7">
    <source>
        <dbReference type="EMBL" id="EER07698.1"/>
    </source>
</evidence>
<dbReference type="InParanoid" id="C5L6E5"/>
<protein>
    <submittedName>
        <fullName evidence="7">Amino acid transporter, putative</fullName>
    </submittedName>
</protein>
<evidence type="ECO:0000256" key="1">
    <source>
        <dbReference type="ARBA" id="ARBA00004141"/>
    </source>
</evidence>
<keyword evidence="4 5" id="KW-0472">Membrane</keyword>
<evidence type="ECO:0000256" key="3">
    <source>
        <dbReference type="ARBA" id="ARBA00022989"/>
    </source>
</evidence>
<dbReference type="RefSeq" id="XP_002775882.1">
    <property type="nucleotide sequence ID" value="XM_002775836.1"/>
</dbReference>
<dbReference type="GeneID" id="9042419"/>